<name>A0A0W8EYY5_9ZZZZ</name>
<reference evidence="1" key="1">
    <citation type="journal article" date="2015" name="Proc. Natl. Acad. Sci. U.S.A.">
        <title>Networks of energetic and metabolic interactions define dynamics in microbial communities.</title>
        <authorList>
            <person name="Embree M."/>
            <person name="Liu J.K."/>
            <person name="Al-Bassam M.M."/>
            <person name="Zengler K."/>
        </authorList>
    </citation>
    <scope>NUCLEOTIDE SEQUENCE</scope>
</reference>
<evidence type="ECO:0000313" key="1">
    <source>
        <dbReference type="EMBL" id="KUG13618.1"/>
    </source>
</evidence>
<protein>
    <submittedName>
        <fullName evidence="1">Uncharacterized protein</fullName>
    </submittedName>
</protein>
<dbReference type="AlphaFoldDB" id="A0A0W8EYY5"/>
<sequence length="55" mass="6255">MGDGSEERLYRDVRGGAEVPDRCRCPNCGYERPRPVLVPCYALRCPRCEAPLADW</sequence>
<gene>
    <name evidence="1" type="ORF">ASZ90_016348</name>
</gene>
<organism evidence="1">
    <name type="scientific">hydrocarbon metagenome</name>
    <dbReference type="NCBI Taxonomy" id="938273"/>
    <lineage>
        <taxon>unclassified sequences</taxon>
        <taxon>metagenomes</taxon>
        <taxon>ecological metagenomes</taxon>
    </lineage>
</organism>
<accession>A0A0W8EYY5</accession>
<dbReference type="EMBL" id="LNQE01001714">
    <property type="protein sequence ID" value="KUG13618.1"/>
    <property type="molecule type" value="Genomic_DNA"/>
</dbReference>
<proteinExistence type="predicted"/>
<comment type="caution">
    <text evidence="1">The sequence shown here is derived from an EMBL/GenBank/DDBJ whole genome shotgun (WGS) entry which is preliminary data.</text>
</comment>